<evidence type="ECO:0008006" key="4">
    <source>
        <dbReference type="Google" id="ProtNLM"/>
    </source>
</evidence>
<keyword evidence="1" id="KW-0732">Signal</keyword>
<feature type="chain" id="PRO_5041992147" description="Glycoside hydrolase family 3 N-terminal domain-containing protein" evidence="1">
    <location>
        <begin position="25"/>
        <end position="219"/>
    </location>
</feature>
<comment type="caution">
    <text evidence="2">The sequence shown here is derived from an EMBL/GenBank/DDBJ whole genome shotgun (WGS) entry which is preliminary data.</text>
</comment>
<gene>
    <name evidence="2" type="ORF">B0T20DRAFT_55565</name>
</gene>
<feature type="signal peptide" evidence="1">
    <location>
        <begin position="1"/>
        <end position="24"/>
    </location>
</feature>
<evidence type="ECO:0000313" key="3">
    <source>
        <dbReference type="Proteomes" id="UP001281003"/>
    </source>
</evidence>
<accession>A0AAE0P2W3</accession>
<name>A0AAE0P2W3_SORBR</name>
<dbReference type="EMBL" id="JAUTDP010000011">
    <property type="protein sequence ID" value="KAK3392413.1"/>
    <property type="molecule type" value="Genomic_DNA"/>
</dbReference>
<dbReference type="Proteomes" id="UP001281003">
    <property type="component" value="Unassembled WGS sequence"/>
</dbReference>
<reference evidence="2" key="1">
    <citation type="journal article" date="2023" name="Mol. Phylogenet. Evol.">
        <title>Genome-scale phylogeny and comparative genomics of the fungal order Sordariales.</title>
        <authorList>
            <person name="Hensen N."/>
            <person name="Bonometti L."/>
            <person name="Westerberg I."/>
            <person name="Brannstrom I.O."/>
            <person name="Guillou S."/>
            <person name="Cros-Aarteil S."/>
            <person name="Calhoun S."/>
            <person name="Haridas S."/>
            <person name="Kuo A."/>
            <person name="Mondo S."/>
            <person name="Pangilinan J."/>
            <person name="Riley R."/>
            <person name="LaButti K."/>
            <person name="Andreopoulos B."/>
            <person name="Lipzen A."/>
            <person name="Chen C."/>
            <person name="Yan M."/>
            <person name="Daum C."/>
            <person name="Ng V."/>
            <person name="Clum A."/>
            <person name="Steindorff A."/>
            <person name="Ohm R.A."/>
            <person name="Martin F."/>
            <person name="Silar P."/>
            <person name="Natvig D.O."/>
            <person name="Lalanne C."/>
            <person name="Gautier V."/>
            <person name="Ament-Velasquez S.L."/>
            <person name="Kruys A."/>
            <person name="Hutchinson M.I."/>
            <person name="Powell A.J."/>
            <person name="Barry K."/>
            <person name="Miller A.N."/>
            <person name="Grigoriev I.V."/>
            <person name="Debuchy R."/>
            <person name="Gladieux P."/>
            <person name="Hiltunen Thoren M."/>
            <person name="Johannesson H."/>
        </authorList>
    </citation>
    <scope>NUCLEOTIDE SEQUENCE</scope>
    <source>
        <strain evidence="2">FGSC 1904</strain>
    </source>
</reference>
<keyword evidence="3" id="KW-1185">Reference proteome</keyword>
<sequence>MGNFALLLAMTFGLLFISREGAIAAPTTTTAAVGTRFSFYNWTNSIIANPNTALSPYEAVQAFLKSVASGAPPLSDDGFNFNMTMSLSCPSPNHKWRFPIFAQTIDAATIVHAFASWGDVPCPALVKTTHNSGIPKGDNLTRPMYAPYGSALVMPQSSYGGEWDPEMRGSCENIAKTTAFVMDKCAQANGTVVGLTDYDVTGTKVGVYLLRNPGDFAWP</sequence>
<proteinExistence type="predicted"/>
<evidence type="ECO:0000313" key="2">
    <source>
        <dbReference type="EMBL" id="KAK3392413.1"/>
    </source>
</evidence>
<protein>
    <recommendedName>
        <fullName evidence="4">Glycoside hydrolase family 3 N-terminal domain-containing protein</fullName>
    </recommendedName>
</protein>
<reference evidence="2" key="2">
    <citation type="submission" date="2023-07" db="EMBL/GenBank/DDBJ databases">
        <authorList>
            <consortium name="Lawrence Berkeley National Laboratory"/>
            <person name="Haridas S."/>
            <person name="Hensen N."/>
            <person name="Bonometti L."/>
            <person name="Westerberg I."/>
            <person name="Brannstrom I.O."/>
            <person name="Guillou S."/>
            <person name="Cros-Aarteil S."/>
            <person name="Calhoun S."/>
            <person name="Kuo A."/>
            <person name="Mondo S."/>
            <person name="Pangilinan J."/>
            <person name="Riley R."/>
            <person name="LaButti K."/>
            <person name="Andreopoulos B."/>
            <person name="Lipzen A."/>
            <person name="Chen C."/>
            <person name="Yanf M."/>
            <person name="Daum C."/>
            <person name="Ng V."/>
            <person name="Clum A."/>
            <person name="Steindorff A."/>
            <person name="Ohm R."/>
            <person name="Martin F."/>
            <person name="Silar P."/>
            <person name="Natvig D."/>
            <person name="Lalanne C."/>
            <person name="Gautier V."/>
            <person name="Ament-velasquez S.L."/>
            <person name="Kruys A."/>
            <person name="Hutchinson M.I."/>
            <person name="Powell A.J."/>
            <person name="Barry K."/>
            <person name="Miller A.N."/>
            <person name="Grigoriev I.V."/>
            <person name="Debuchy R."/>
            <person name="Gladieux P."/>
            <person name="Thoren M.H."/>
            <person name="Johannesson H."/>
        </authorList>
    </citation>
    <scope>NUCLEOTIDE SEQUENCE</scope>
    <source>
        <strain evidence="2">FGSC 1904</strain>
    </source>
</reference>
<organism evidence="2 3">
    <name type="scientific">Sordaria brevicollis</name>
    <dbReference type="NCBI Taxonomy" id="83679"/>
    <lineage>
        <taxon>Eukaryota</taxon>
        <taxon>Fungi</taxon>
        <taxon>Dikarya</taxon>
        <taxon>Ascomycota</taxon>
        <taxon>Pezizomycotina</taxon>
        <taxon>Sordariomycetes</taxon>
        <taxon>Sordariomycetidae</taxon>
        <taxon>Sordariales</taxon>
        <taxon>Sordariaceae</taxon>
        <taxon>Sordaria</taxon>
    </lineage>
</organism>
<dbReference type="AlphaFoldDB" id="A0AAE0P2W3"/>
<evidence type="ECO:0000256" key="1">
    <source>
        <dbReference type="SAM" id="SignalP"/>
    </source>
</evidence>